<evidence type="ECO:0000313" key="2">
    <source>
        <dbReference type="Proteomes" id="UP000019487"/>
    </source>
</evidence>
<dbReference type="HOGENOM" id="CLU_1482822_0_0_1"/>
<accession>W9C6E2</accession>
<dbReference type="AlphaFoldDB" id="W9C6E2"/>
<sequence>MMKILLLSPRNSVAAQLDLIRAAKCAKHFVTSGQLLPSVATILAGADTELQTLETPTVEKLLTTFTKNCPYNKNSDEVCDEPLIVMLLRGQWFLCSPPFNFIIIIVIGFTTGIKRHRQNVLMIFPITPMAAKVHNARRYANTGRLYCACPRQWDIISKLRDPPVAGCNTFSTVLVWSIEEQV</sequence>
<reference evidence="1 2" key="1">
    <citation type="journal article" date="2014" name="Genome Announc.">
        <title>Draft genome sequence of Sclerotinia borealis, a psychrophilic plant pathogenic fungus.</title>
        <authorList>
            <person name="Mardanov A.V."/>
            <person name="Beletsky A.V."/>
            <person name="Kadnikov V.V."/>
            <person name="Ignatov A.N."/>
            <person name="Ravin N.V."/>
        </authorList>
    </citation>
    <scope>NUCLEOTIDE SEQUENCE [LARGE SCALE GENOMIC DNA]</scope>
    <source>
        <strain evidence="2">F-4157</strain>
    </source>
</reference>
<gene>
    <name evidence="1" type="ORF">SBOR_8190</name>
</gene>
<comment type="caution">
    <text evidence="1">The sequence shown here is derived from an EMBL/GenBank/DDBJ whole genome shotgun (WGS) entry which is preliminary data.</text>
</comment>
<proteinExistence type="predicted"/>
<dbReference type="STRING" id="1432307.W9C6E2"/>
<dbReference type="EMBL" id="AYSA01000500">
    <property type="protein sequence ID" value="ESZ91421.1"/>
    <property type="molecule type" value="Genomic_DNA"/>
</dbReference>
<organism evidence="1 2">
    <name type="scientific">Sclerotinia borealis (strain F-4128)</name>
    <dbReference type="NCBI Taxonomy" id="1432307"/>
    <lineage>
        <taxon>Eukaryota</taxon>
        <taxon>Fungi</taxon>
        <taxon>Dikarya</taxon>
        <taxon>Ascomycota</taxon>
        <taxon>Pezizomycotina</taxon>
        <taxon>Leotiomycetes</taxon>
        <taxon>Helotiales</taxon>
        <taxon>Sclerotiniaceae</taxon>
        <taxon>Sclerotinia</taxon>
    </lineage>
</organism>
<dbReference type="Proteomes" id="UP000019487">
    <property type="component" value="Unassembled WGS sequence"/>
</dbReference>
<evidence type="ECO:0000313" key="1">
    <source>
        <dbReference type="EMBL" id="ESZ91421.1"/>
    </source>
</evidence>
<name>W9C6E2_SCLBF</name>
<protein>
    <submittedName>
        <fullName evidence="1">Uncharacterized protein</fullName>
    </submittedName>
</protein>
<keyword evidence="2" id="KW-1185">Reference proteome</keyword>